<dbReference type="Proteomes" id="UP001324115">
    <property type="component" value="Unassembled WGS sequence"/>
</dbReference>
<name>A0AAN7IQD8_QUERU</name>
<dbReference type="AlphaFoldDB" id="A0AAN7IQD8"/>
<feature type="region of interest" description="Disordered" evidence="6">
    <location>
        <begin position="61"/>
        <end position="93"/>
    </location>
</feature>
<gene>
    <name evidence="7" type="ORF">RGQ29_023148</name>
</gene>
<dbReference type="InterPro" id="IPR003406">
    <property type="entry name" value="Glyco_trans_14"/>
</dbReference>
<evidence type="ECO:0000256" key="6">
    <source>
        <dbReference type="SAM" id="MobiDB-lite"/>
    </source>
</evidence>
<dbReference type="GO" id="GO:0016020">
    <property type="term" value="C:membrane"/>
    <property type="evidence" value="ECO:0007669"/>
    <property type="project" value="UniProtKB-SubCell"/>
</dbReference>
<dbReference type="PANTHER" id="PTHR45719:SF10">
    <property type="entry name" value="CORE-2_I-BRANCHING BETA-1,6-N-ACETYLGLUCOSAMINYLTRANSFERASE FAMILY PROTEIN"/>
    <property type="match status" value="1"/>
</dbReference>
<protein>
    <recommendedName>
        <fullName evidence="9">Beta-glucuronosyltransferase GlcAT14A</fullName>
    </recommendedName>
</protein>
<sequence>MQNQSSPSASPSPSPSPSPPTQHPFSTTIPIPNPKDHKTALYIILAASLFTLLIFLSSSSTSTSTSTSASTSQIRPDPYLFPTSQTSSDPSPPSIAYLISGSAGDSGRILRLLLATYHPKNQYLLHLDRTAPQSERDGLALSVQSTPIFKAAQNVNVVGKADFAYPKGSSGISFTLRGASILLRLSQNWDWFVTLNAADYPLVTQDDLLHILSFLPKSLNFVNHSSYIGWKESRKLRPIIVDPGLYLMEKTGMFYATQKRELPNAFRLFTGSSFSILSRNFIDFCILGTDNLPRTLLMYFANTPSSLSNYFPTILCNSHKFNKTVINNNLLYATFEKSSYDKPRLLSSYDFEVMIQSGAAFATQFKSDDPVLDHIDREILGRSPGNVVPGGWCLGESGNHTCSVWGDSNVLRPSLGARRLEKRIVELLSNGTFRSHQCVVE</sequence>
<accession>A0AAN7IQD8</accession>
<evidence type="ECO:0000256" key="2">
    <source>
        <dbReference type="ARBA" id="ARBA00022676"/>
    </source>
</evidence>
<reference evidence="7 8" key="1">
    <citation type="journal article" date="2023" name="G3 (Bethesda)">
        <title>A haplotype-resolved chromosome-scale genome for Quercus rubra L. provides insights into the genetics of adaptive traits for red oak species.</title>
        <authorList>
            <person name="Kapoor B."/>
            <person name="Jenkins J."/>
            <person name="Schmutz J."/>
            <person name="Zhebentyayeva T."/>
            <person name="Kuelheim C."/>
            <person name="Coggeshall M."/>
            <person name="Heim C."/>
            <person name="Lasky J.R."/>
            <person name="Leites L."/>
            <person name="Islam-Faridi N."/>
            <person name="Romero-Severson J."/>
            <person name="DeLeo V.L."/>
            <person name="Lucas S.M."/>
            <person name="Lazic D."/>
            <person name="Gailing O."/>
            <person name="Carlson J."/>
            <person name="Staton M."/>
        </authorList>
    </citation>
    <scope>NUCLEOTIDE SEQUENCE [LARGE SCALE GENOMIC DNA]</scope>
    <source>
        <strain evidence="7">Pseudo-F2</strain>
    </source>
</reference>
<feature type="region of interest" description="Disordered" evidence="6">
    <location>
        <begin position="1"/>
        <end position="31"/>
    </location>
</feature>
<keyword evidence="8" id="KW-1185">Reference proteome</keyword>
<keyword evidence="4" id="KW-0472">Membrane</keyword>
<keyword evidence="3" id="KW-0808">Transferase</keyword>
<dbReference type="EMBL" id="JAXUIC010000006">
    <property type="protein sequence ID" value="KAK4585819.1"/>
    <property type="molecule type" value="Genomic_DNA"/>
</dbReference>
<dbReference type="PANTHER" id="PTHR45719">
    <property type="entry name" value="GLYCOSYLTRANSFERASE"/>
    <property type="match status" value="1"/>
</dbReference>
<comment type="subcellular location">
    <subcellularLocation>
        <location evidence="1">Membrane</location>
        <topology evidence="1">Single-pass type II membrane protein</topology>
    </subcellularLocation>
</comment>
<evidence type="ECO:0000256" key="1">
    <source>
        <dbReference type="ARBA" id="ARBA00004606"/>
    </source>
</evidence>
<feature type="compositionally biased region" description="Low complexity" evidence="6">
    <location>
        <begin position="61"/>
        <end position="72"/>
    </location>
</feature>
<evidence type="ECO:0008006" key="9">
    <source>
        <dbReference type="Google" id="ProtNLM"/>
    </source>
</evidence>
<evidence type="ECO:0000313" key="7">
    <source>
        <dbReference type="EMBL" id="KAK4585819.1"/>
    </source>
</evidence>
<evidence type="ECO:0000256" key="3">
    <source>
        <dbReference type="ARBA" id="ARBA00022679"/>
    </source>
</evidence>
<proteinExistence type="predicted"/>
<keyword evidence="5" id="KW-0325">Glycoprotein</keyword>
<comment type="caution">
    <text evidence="7">The sequence shown here is derived from an EMBL/GenBank/DDBJ whole genome shotgun (WGS) entry which is preliminary data.</text>
</comment>
<evidence type="ECO:0000256" key="4">
    <source>
        <dbReference type="ARBA" id="ARBA00023136"/>
    </source>
</evidence>
<dbReference type="Pfam" id="PF02485">
    <property type="entry name" value="Branch"/>
    <property type="match status" value="1"/>
</dbReference>
<dbReference type="GO" id="GO:0015020">
    <property type="term" value="F:glucuronosyltransferase activity"/>
    <property type="evidence" value="ECO:0007669"/>
    <property type="project" value="InterPro"/>
</dbReference>
<keyword evidence="2" id="KW-0328">Glycosyltransferase</keyword>
<feature type="compositionally biased region" description="Pro residues" evidence="6">
    <location>
        <begin position="10"/>
        <end position="22"/>
    </location>
</feature>
<dbReference type="InterPro" id="IPR044610">
    <property type="entry name" value="GLCAT14A/B/C"/>
</dbReference>
<organism evidence="7 8">
    <name type="scientific">Quercus rubra</name>
    <name type="common">Northern red oak</name>
    <name type="synonym">Quercus borealis</name>
    <dbReference type="NCBI Taxonomy" id="3512"/>
    <lineage>
        <taxon>Eukaryota</taxon>
        <taxon>Viridiplantae</taxon>
        <taxon>Streptophyta</taxon>
        <taxon>Embryophyta</taxon>
        <taxon>Tracheophyta</taxon>
        <taxon>Spermatophyta</taxon>
        <taxon>Magnoliopsida</taxon>
        <taxon>eudicotyledons</taxon>
        <taxon>Gunneridae</taxon>
        <taxon>Pentapetalae</taxon>
        <taxon>rosids</taxon>
        <taxon>fabids</taxon>
        <taxon>Fagales</taxon>
        <taxon>Fagaceae</taxon>
        <taxon>Quercus</taxon>
    </lineage>
</organism>
<evidence type="ECO:0000313" key="8">
    <source>
        <dbReference type="Proteomes" id="UP001324115"/>
    </source>
</evidence>
<evidence type="ECO:0000256" key="5">
    <source>
        <dbReference type="ARBA" id="ARBA00023180"/>
    </source>
</evidence>